<dbReference type="InterPro" id="IPR001452">
    <property type="entry name" value="SH3_domain"/>
</dbReference>
<feature type="compositionally biased region" description="Basic and acidic residues" evidence="4">
    <location>
        <begin position="336"/>
        <end position="345"/>
    </location>
</feature>
<dbReference type="SMART" id="SM00326">
    <property type="entry name" value="SH3"/>
    <property type="match status" value="1"/>
</dbReference>
<dbReference type="GO" id="GO:0051015">
    <property type="term" value="F:actin filament binding"/>
    <property type="evidence" value="ECO:0007669"/>
    <property type="project" value="TreeGrafter"/>
</dbReference>
<dbReference type="AlphaFoldDB" id="M2PFH9"/>
<name>M2PFH9_CERS8</name>
<dbReference type="STRING" id="914234.M2PFH9"/>
<feature type="region of interest" description="Disordered" evidence="4">
    <location>
        <begin position="239"/>
        <end position="345"/>
    </location>
</feature>
<dbReference type="PRINTS" id="PR00452">
    <property type="entry name" value="SH3DOMAIN"/>
</dbReference>
<keyword evidence="2 3" id="KW-0728">SH3 domain</keyword>
<dbReference type="InterPro" id="IPR051702">
    <property type="entry name" value="SH3_domain_YSC84-like"/>
</dbReference>
<gene>
    <name evidence="6" type="ORF">CERSUDRAFT_107305</name>
</gene>
<dbReference type="PROSITE" id="PS50002">
    <property type="entry name" value="SH3"/>
    <property type="match status" value="1"/>
</dbReference>
<dbReference type="SUPFAM" id="SSF50044">
    <property type="entry name" value="SH3-domain"/>
    <property type="match status" value="1"/>
</dbReference>
<evidence type="ECO:0000256" key="3">
    <source>
        <dbReference type="PROSITE-ProRule" id="PRU00192"/>
    </source>
</evidence>
<evidence type="ECO:0000256" key="2">
    <source>
        <dbReference type="ARBA" id="ARBA00022443"/>
    </source>
</evidence>
<organism evidence="6 7">
    <name type="scientific">Ceriporiopsis subvermispora (strain B)</name>
    <name type="common">White-rot fungus</name>
    <name type="synonym">Gelatoporia subvermispora</name>
    <dbReference type="NCBI Taxonomy" id="914234"/>
    <lineage>
        <taxon>Eukaryota</taxon>
        <taxon>Fungi</taxon>
        <taxon>Dikarya</taxon>
        <taxon>Basidiomycota</taxon>
        <taxon>Agaricomycotina</taxon>
        <taxon>Agaricomycetes</taxon>
        <taxon>Polyporales</taxon>
        <taxon>Gelatoporiaceae</taxon>
        <taxon>Gelatoporia</taxon>
    </lineage>
</organism>
<dbReference type="InterPro" id="IPR033643">
    <property type="entry name" value="SYLF_SH3YL1-like"/>
</dbReference>
<dbReference type="EMBL" id="KB445802">
    <property type="protein sequence ID" value="EMD34684.1"/>
    <property type="molecule type" value="Genomic_DNA"/>
</dbReference>
<evidence type="ECO:0000313" key="6">
    <source>
        <dbReference type="EMBL" id="EMD34684.1"/>
    </source>
</evidence>
<dbReference type="Pfam" id="PF00018">
    <property type="entry name" value="SH3_1"/>
    <property type="match status" value="1"/>
</dbReference>
<dbReference type="PANTHER" id="PTHR15629">
    <property type="entry name" value="SH3YL1 PROTEIN"/>
    <property type="match status" value="1"/>
</dbReference>
<dbReference type="Proteomes" id="UP000016930">
    <property type="component" value="Unassembled WGS sequence"/>
</dbReference>
<evidence type="ECO:0000256" key="1">
    <source>
        <dbReference type="ARBA" id="ARBA00007761"/>
    </source>
</evidence>
<sequence>MKLNSPLPQPLSKECQKAAKIFKSFVDSGNNGLDGVIPRSVLENAKGFAIFTVFKAGFLFSARAGSGVVIAKLENGSWSAPSAIGCAGLGVGGQAGAEMTDFLVVLNSRSAVKSFMAAGSLTLGGNLSVAVGPLGRNGEAIGSVNSSGKLAAMYSYSKTRGLFGGVSIEGTVIVERQDANAQAYRQDVAVKSLLSGAVPPPEWAMPLVRTLEACTGMPGGRRWVQDFRTSQSEERYMFNGTESPRDEDAPPADYGFEGTGSTSSRPQKKKGRSSSLAFPPASWGKRKNSGSYFADDFHDPGRAPVPTDLDGVLPTPKSAAASSPVPRPSPTFAQRAWEDRPSPRLERTLNPATGYFETQFKSDFVPDDQLRRHPPLGTRNSAGTSAGGGATDDWQPGSPFNSLPPFSAARSALSGTPTGVSDATATSHRRAFSAYAPASSSGSVSARSGGRNPFSADPFDLPGDEDTDELDYGRSSPTAALFGGSVRTPPQKKLAPKAELARPLLPHEGVARAIALYDFNAVQSGDLSFKKGQVITVTKKSDDTNTWWTGKTEGREGIFPANFVEVV</sequence>
<evidence type="ECO:0000313" key="7">
    <source>
        <dbReference type="Proteomes" id="UP000016930"/>
    </source>
</evidence>
<dbReference type="PANTHER" id="PTHR15629:SF2">
    <property type="entry name" value="SH3 DOMAIN-CONTAINING YSC84-LIKE PROTEIN 1"/>
    <property type="match status" value="1"/>
</dbReference>
<dbReference type="InterPro" id="IPR007461">
    <property type="entry name" value="Ysc84_actin-binding"/>
</dbReference>
<accession>M2PFH9</accession>
<reference evidence="6 7" key="1">
    <citation type="journal article" date="2012" name="Proc. Natl. Acad. Sci. U.S.A.">
        <title>Comparative genomics of Ceriporiopsis subvermispora and Phanerochaete chrysosporium provide insight into selective ligninolysis.</title>
        <authorList>
            <person name="Fernandez-Fueyo E."/>
            <person name="Ruiz-Duenas F.J."/>
            <person name="Ferreira P."/>
            <person name="Floudas D."/>
            <person name="Hibbett D.S."/>
            <person name="Canessa P."/>
            <person name="Larrondo L.F."/>
            <person name="James T.Y."/>
            <person name="Seelenfreund D."/>
            <person name="Lobos S."/>
            <person name="Polanco R."/>
            <person name="Tello M."/>
            <person name="Honda Y."/>
            <person name="Watanabe T."/>
            <person name="Watanabe T."/>
            <person name="Ryu J.S."/>
            <person name="Kubicek C.P."/>
            <person name="Schmoll M."/>
            <person name="Gaskell J."/>
            <person name="Hammel K.E."/>
            <person name="St John F.J."/>
            <person name="Vanden Wymelenberg A."/>
            <person name="Sabat G."/>
            <person name="Splinter BonDurant S."/>
            <person name="Syed K."/>
            <person name="Yadav J.S."/>
            <person name="Doddapaneni H."/>
            <person name="Subramanian V."/>
            <person name="Lavin J.L."/>
            <person name="Oguiza J.A."/>
            <person name="Perez G."/>
            <person name="Pisabarro A.G."/>
            <person name="Ramirez L."/>
            <person name="Santoyo F."/>
            <person name="Master E."/>
            <person name="Coutinho P.M."/>
            <person name="Henrissat B."/>
            <person name="Lombard V."/>
            <person name="Magnuson J.K."/>
            <person name="Kuees U."/>
            <person name="Hori C."/>
            <person name="Igarashi K."/>
            <person name="Samejima M."/>
            <person name="Held B.W."/>
            <person name="Barry K.W."/>
            <person name="LaButti K.M."/>
            <person name="Lapidus A."/>
            <person name="Lindquist E.A."/>
            <person name="Lucas S.M."/>
            <person name="Riley R."/>
            <person name="Salamov A.A."/>
            <person name="Hoffmeister D."/>
            <person name="Schwenk D."/>
            <person name="Hadar Y."/>
            <person name="Yarden O."/>
            <person name="de Vries R.P."/>
            <person name="Wiebenga A."/>
            <person name="Stenlid J."/>
            <person name="Eastwood D."/>
            <person name="Grigoriev I.V."/>
            <person name="Berka R.M."/>
            <person name="Blanchette R.A."/>
            <person name="Kersten P."/>
            <person name="Martinez A.T."/>
            <person name="Vicuna R."/>
            <person name="Cullen D."/>
        </authorList>
    </citation>
    <scope>NUCLEOTIDE SEQUENCE [LARGE SCALE GENOMIC DNA]</scope>
    <source>
        <strain evidence="6 7">B</strain>
    </source>
</reference>
<dbReference type="GO" id="GO:0051017">
    <property type="term" value="P:actin filament bundle assembly"/>
    <property type="evidence" value="ECO:0007669"/>
    <property type="project" value="TreeGrafter"/>
</dbReference>
<dbReference type="GO" id="GO:0051666">
    <property type="term" value="P:actin cortical patch localization"/>
    <property type="evidence" value="ECO:0007669"/>
    <property type="project" value="TreeGrafter"/>
</dbReference>
<dbReference type="InterPro" id="IPR036028">
    <property type="entry name" value="SH3-like_dom_sf"/>
</dbReference>
<keyword evidence="7" id="KW-1185">Reference proteome</keyword>
<feature type="region of interest" description="Disordered" evidence="4">
    <location>
        <begin position="363"/>
        <end position="497"/>
    </location>
</feature>
<feature type="domain" description="SH3" evidence="5">
    <location>
        <begin position="508"/>
        <end position="567"/>
    </location>
</feature>
<proteinExistence type="inferred from homology"/>
<evidence type="ECO:0000259" key="5">
    <source>
        <dbReference type="PROSITE" id="PS50002"/>
    </source>
</evidence>
<dbReference type="HOGENOM" id="CLU_015320_2_2_1"/>
<dbReference type="GO" id="GO:0035091">
    <property type="term" value="F:phosphatidylinositol binding"/>
    <property type="evidence" value="ECO:0007669"/>
    <property type="project" value="TreeGrafter"/>
</dbReference>
<dbReference type="CDD" id="cd11525">
    <property type="entry name" value="SYLF_SH3YL1_like"/>
    <property type="match status" value="1"/>
</dbReference>
<feature type="compositionally biased region" description="Polar residues" evidence="4">
    <location>
        <begin position="413"/>
        <end position="426"/>
    </location>
</feature>
<dbReference type="OrthoDB" id="443981at2759"/>
<dbReference type="GO" id="GO:0030479">
    <property type="term" value="C:actin cortical patch"/>
    <property type="evidence" value="ECO:0007669"/>
    <property type="project" value="TreeGrafter"/>
</dbReference>
<feature type="compositionally biased region" description="Low complexity" evidence="4">
    <location>
        <begin position="432"/>
        <end position="451"/>
    </location>
</feature>
<comment type="similarity">
    <text evidence="1">Belongs to the SH3YL1 family.</text>
</comment>
<evidence type="ECO:0000256" key="4">
    <source>
        <dbReference type="SAM" id="MobiDB-lite"/>
    </source>
</evidence>
<dbReference type="Gene3D" id="2.30.30.40">
    <property type="entry name" value="SH3 Domains"/>
    <property type="match status" value="1"/>
</dbReference>
<dbReference type="Pfam" id="PF04366">
    <property type="entry name" value="Ysc84"/>
    <property type="match status" value="1"/>
</dbReference>
<dbReference type="FunFam" id="2.30.30.40:FF:000100">
    <property type="entry name" value="SH3 domain-containing YSC84-like protein 1"/>
    <property type="match status" value="1"/>
</dbReference>
<feature type="compositionally biased region" description="Low complexity" evidence="4">
    <location>
        <begin position="314"/>
        <end position="324"/>
    </location>
</feature>
<protein>
    <recommendedName>
        <fullName evidence="5">SH3 domain-containing protein</fullName>
    </recommendedName>
</protein>